<proteinExistence type="predicted"/>
<dbReference type="AlphaFoldDB" id="J3K642"/>
<gene>
    <name evidence="2" type="ORF">CIMG_08744</name>
</gene>
<dbReference type="EMBL" id="GG704913">
    <property type="protein sequence ID" value="EAS29998.3"/>
    <property type="molecule type" value="Genomic_DNA"/>
</dbReference>
<dbReference type="GeneID" id="4560594"/>
<reference evidence="3" key="2">
    <citation type="journal article" date="2010" name="Genome Res.">
        <title>Population genomic sequencing of Coccidioides fungi reveals recent hybridization and transposon control.</title>
        <authorList>
            <person name="Neafsey D.E."/>
            <person name="Barker B.M."/>
            <person name="Sharpton T.J."/>
            <person name="Stajich J.E."/>
            <person name="Park D.J."/>
            <person name="Whiston E."/>
            <person name="Hung C.-Y."/>
            <person name="McMahan C."/>
            <person name="White J."/>
            <person name="Sykes S."/>
            <person name="Heiman D."/>
            <person name="Young S."/>
            <person name="Zeng Q."/>
            <person name="Abouelleil A."/>
            <person name="Aftuck L."/>
            <person name="Bessette D."/>
            <person name="Brown A."/>
            <person name="FitzGerald M."/>
            <person name="Lui A."/>
            <person name="Macdonald J.P."/>
            <person name="Priest M."/>
            <person name="Orbach M.J."/>
            <person name="Galgiani J.N."/>
            <person name="Kirkland T.N."/>
            <person name="Cole G.T."/>
            <person name="Birren B.W."/>
            <person name="Henn M.R."/>
            <person name="Taylor J.W."/>
            <person name="Rounsley S.D."/>
        </authorList>
    </citation>
    <scope>GENOME REANNOTATION</scope>
    <source>
        <strain evidence="3">RS</strain>
    </source>
</reference>
<evidence type="ECO:0000256" key="1">
    <source>
        <dbReference type="SAM" id="Coils"/>
    </source>
</evidence>
<sequence length="170" mass="19188">MASPESGPRRNGTPTAIIIEDTDAEMAEPQSPLRKLRRKRPLANYSFPAYDALFKDLALPDGSASTASQPLKKRKMPSLEMVLETANQGIHRVFEAESATIRELEEKVRYLEEQNTELETKHRAELIVKHEQIHKLEAEVRELERRCFAQDASLLNQGPVDGVVKNSLVI</sequence>
<keyword evidence="1" id="KW-0175">Coiled coil</keyword>
<protein>
    <submittedName>
        <fullName evidence="2">Uncharacterized protein</fullName>
    </submittedName>
</protein>
<reference evidence="3" key="1">
    <citation type="journal article" date="2009" name="Genome Res.">
        <title>Comparative genomic analyses of the human fungal pathogens Coccidioides and their relatives.</title>
        <authorList>
            <person name="Sharpton T.J."/>
            <person name="Stajich J.E."/>
            <person name="Rounsley S.D."/>
            <person name="Gardner M.J."/>
            <person name="Wortman J.R."/>
            <person name="Jordar V.S."/>
            <person name="Maiti R."/>
            <person name="Kodira C.D."/>
            <person name="Neafsey D.E."/>
            <person name="Zeng Q."/>
            <person name="Hung C.-Y."/>
            <person name="McMahan C."/>
            <person name="Muszewska A."/>
            <person name="Grynberg M."/>
            <person name="Mandel M.A."/>
            <person name="Kellner E.M."/>
            <person name="Barker B.M."/>
            <person name="Galgiani J.N."/>
            <person name="Orbach M.J."/>
            <person name="Kirkland T.N."/>
            <person name="Cole G.T."/>
            <person name="Henn M.R."/>
            <person name="Birren B.W."/>
            <person name="Taylor J.W."/>
        </authorList>
    </citation>
    <scope>NUCLEOTIDE SEQUENCE [LARGE SCALE GENOMIC DNA]</scope>
    <source>
        <strain evidence="3">RS</strain>
    </source>
</reference>
<dbReference type="InParanoid" id="J3K642"/>
<evidence type="ECO:0000313" key="3">
    <source>
        <dbReference type="Proteomes" id="UP000001261"/>
    </source>
</evidence>
<dbReference type="RefSeq" id="XP_001241581.2">
    <property type="nucleotide sequence ID" value="XM_001241580.2"/>
</dbReference>
<accession>J3K642</accession>
<evidence type="ECO:0000313" key="2">
    <source>
        <dbReference type="EMBL" id="EAS29998.3"/>
    </source>
</evidence>
<dbReference type="Proteomes" id="UP000001261">
    <property type="component" value="Unassembled WGS sequence"/>
</dbReference>
<feature type="coiled-coil region" evidence="1">
    <location>
        <begin position="94"/>
        <end position="153"/>
    </location>
</feature>
<keyword evidence="3" id="KW-1185">Reference proteome</keyword>
<organism evidence="2 3">
    <name type="scientific">Coccidioides immitis (strain RS)</name>
    <name type="common">Valley fever fungus</name>
    <dbReference type="NCBI Taxonomy" id="246410"/>
    <lineage>
        <taxon>Eukaryota</taxon>
        <taxon>Fungi</taxon>
        <taxon>Dikarya</taxon>
        <taxon>Ascomycota</taxon>
        <taxon>Pezizomycotina</taxon>
        <taxon>Eurotiomycetes</taxon>
        <taxon>Eurotiomycetidae</taxon>
        <taxon>Onygenales</taxon>
        <taxon>Onygenaceae</taxon>
        <taxon>Coccidioides</taxon>
    </lineage>
</organism>
<dbReference type="OrthoDB" id="4205714at2759"/>
<name>J3K642_COCIM</name>
<dbReference type="KEGG" id="cim:CIMG_08744"/>
<dbReference type="VEuPathDB" id="FungiDB:CIMG_08744"/>
<dbReference type="STRING" id="246410.J3K642"/>